<feature type="compositionally biased region" description="Basic residues" evidence="1">
    <location>
        <begin position="80"/>
        <end position="90"/>
    </location>
</feature>
<proteinExistence type="predicted"/>
<dbReference type="EMBL" id="CP023275">
    <property type="protein sequence ID" value="ATB70387.1"/>
    <property type="molecule type" value="Genomic_DNA"/>
</dbReference>
<sequence>MDKFTRNQIYVWAYEKIKSNPKVYGGDKSNPLIMKAYVQEFHNGERADQLSDIVYSVLSTVSRVKNKLLKKNPQFDYRKINKSKKKKISKNHSTTEKQLLEGENV</sequence>
<organism evidence="2 3">
    <name type="scientific">Sulfurospirillum diekertiae</name>
    <dbReference type="NCBI Taxonomy" id="1854492"/>
    <lineage>
        <taxon>Bacteria</taxon>
        <taxon>Pseudomonadati</taxon>
        <taxon>Campylobacterota</taxon>
        <taxon>Epsilonproteobacteria</taxon>
        <taxon>Campylobacterales</taxon>
        <taxon>Sulfurospirillaceae</taxon>
        <taxon>Sulfurospirillum</taxon>
    </lineage>
</organism>
<name>A0A290HG33_9BACT</name>
<dbReference type="KEGG" id="sulj:SJPD1_2291"/>
<dbReference type="RefSeq" id="WP_096047267.1">
    <property type="nucleotide sequence ID" value="NZ_CP023275.1"/>
</dbReference>
<evidence type="ECO:0000313" key="3">
    <source>
        <dbReference type="Proteomes" id="UP000217349"/>
    </source>
</evidence>
<feature type="compositionally biased region" description="Basic and acidic residues" evidence="1">
    <location>
        <begin position="93"/>
        <end position="105"/>
    </location>
</feature>
<evidence type="ECO:0000313" key="2">
    <source>
        <dbReference type="EMBL" id="ATB70387.1"/>
    </source>
</evidence>
<accession>A0A290HG33</accession>
<feature type="region of interest" description="Disordered" evidence="1">
    <location>
        <begin position="80"/>
        <end position="105"/>
    </location>
</feature>
<dbReference type="AlphaFoldDB" id="A0A290HG33"/>
<protein>
    <submittedName>
        <fullName evidence="2">Uncharacterized protein</fullName>
    </submittedName>
</protein>
<dbReference type="OrthoDB" id="9968720at2"/>
<gene>
    <name evidence="2" type="ORF">SJPD1_2291</name>
</gene>
<reference evidence="3" key="1">
    <citation type="submission" date="2017-09" db="EMBL/GenBank/DDBJ databases">
        <title>The complete genome of Sulfurospirillum sp. JPD-1.</title>
        <authorList>
            <person name="Goris T."/>
        </authorList>
    </citation>
    <scope>NUCLEOTIDE SEQUENCE [LARGE SCALE GENOMIC DNA]</scope>
    <source>
        <strain evidence="3">JPD-1</strain>
    </source>
</reference>
<dbReference type="Proteomes" id="UP000217349">
    <property type="component" value="Chromosome"/>
</dbReference>
<evidence type="ECO:0000256" key="1">
    <source>
        <dbReference type="SAM" id="MobiDB-lite"/>
    </source>
</evidence>